<keyword evidence="1" id="KW-0548">Nucleotidyltransferase</keyword>
<evidence type="ECO:0000313" key="1">
    <source>
        <dbReference type="EMBL" id="GEY86917.1"/>
    </source>
</evidence>
<protein>
    <submittedName>
        <fullName evidence="1">Putative reverse transcriptase domain-containing protein</fullName>
    </submittedName>
</protein>
<dbReference type="PANTHER" id="PTHR24559">
    <property type="entry name" value="TRANSPOSON TY3-I GAG-POL POLYPROTEIN"/>
    <property type="match status" value="1"/>
</dbReference>
<dbReference type="SUPFAM" id="SSF56672">
    <property type="entry name" value="DNA/RNA polymerases"/>
    <property type="match status" value="1"/>
</dbReference>
<feature type="non-terminal residue" evidence="1">
    <location>
        <position position="1"/>
    </location>
</feature>
<keyword evidence="1" id="KW-0695">RNA-directed DNA polymerase</keyword>
<sequence length="153" mass="17917">LVPGATPIAKSPYRLAPSEMTRYGHFEFTVMHFGSTNALAVFMDLMNREDHKVHLKLVMELHKKEKLFAKFSMCEFWLQEIILISGEKIEEIMEDIQTKTTMKEFTTNDKTCETNEEDVVEHIEYFLKIMDPINLPNVNYERLRLSVFPISLV</sequence>
<proteinExistence type="predicted"/>
<comment type="caution">
    <text evidence="1">The sequence shown here is derived from an EMBL/GenBank/DDBJ whole genome shotgun (WGS) entry which is preliminary data.</text>
</comment>
<name>A0A699HYK8_TANCI</name>
<dbReference type="GO" id="GO:0003964">
    <property type="term" value="F:RNA-directed DNA polymerase activity"/>
    <property type="evidence" value="ECO:0007669"/>
    <property type="project" value="UniProtKB-KW"/>
</dbReference>
<keyword evidence="1" id="KW-0808">Transferase</keyword>
<gene>
    <name evidence="1" type="ORF">Tci_458891</name>
</gene>
<dbReference type="InterPro" id="IPR053134">
    <property type="entry name" value="RNA-dir_DNA_polymerase"/>
</dbReference>
<dbReference type="InterPro" id="IPR043502">
    <property type="entry name" value="DNA/RNA_pol_sf"/>
</dbReference>
<dbReference type="PANTHER" id="PTHR24559:SF444">
    <property type="entry name" value="REVERSE TRANSCRIPTASE DOMAIN-CONTAINING PROTEIN"/>
    <property type="match status" value="1"/>
</dbReference>
<organism evidence="1">
    <name type="scientific">Tanacetum cinerariifolium</name>
    <name type="common">Dalmatian daisy</name>
    <name type="synonym">Chrysanthemum cinerariifolium</name>
    <dbReference type="NCBI Taxonomy" id="118510"/>
    <lineage>
        <taxon>Eukaryota</taxon>
        <taxon>Viridiplantae</taxon>
        <taxon>Streptophyta</taxon>
        <taxon>Embryophyta</taxon>
        <taxon>Tracheophyta</taxon>
        <taxon>Spermatophyta</taxon>
        <taxon>Magnoliopsida</taxon>
        <taxon>eudicotyledons</taxon>
        <taxon>Gunneridae</taxon>
        <taxon>Pentapetalae</taxon>
        <taxon>asterids</taxon>
        <taxon>campanulids</taxon>
        <taxon>Asterales</taxon>
        <taxon>Asteraceae</taxon>
        <taxon>Asteroideae</taxon>
        <taxon>Anthemideae</taxon>
        <taxon>Anthemidinae</taxon>
        <taxon>Tanacetum</taxon>
    </lineage>
</organism>
<reference evidence="1" key="1">
    <citation type="journal article" date="2019" name="Sci. Rep.">
        <title>Draft genome of Tanacetum cinerariifolium, the natural source of mosquito coil.</title>
        <authorList>
            <person name="Yamashiro T."/>
            <person name="Shiraishi A."/>
            <person name="Satake H."/>
            <person name="Nakayama K."/>
        </authorList>
    </citation>
    <scope>NUCLEOTIDE SEQUENCE</scope>
</reference>
<dbReference type="EMBL" id="BKCJ010217538">
    <property type="protein sequence ID" value="GEY86917.1"/>
    <property type="molecule type" value="Genomic_DNA"/>
</dbReference>
<dbReference type="AlphaFoldDB" id="A0A699HYK8"/>
<accession>A0A699HYK8</accession>